<dbReference type="GO" id="GO:0007052">
    <property type="term" value="P:mitotic spindle organization"/>
    <property type="evidence" value="ECO:0007669"/>
    <property type="project" value="TreeGrafter"/>
</dbReference>
<dbReference type="PANTHER" id="PTHR13072">
    <property type="entry name" value="DYNACTIN 6"/>
    <property type="match status" value="1"/>
</dbReference>
<organism evidence="9 10">
    <name type="scientific">Mycteria americana</name>
    <name type="common">Wood stork</name>
    <dbReference type="NCBI Taxonomy" id="33587"/>
    <lineage>
        <taxon>Eukaryota</taxon>
        <taxon>Metazoa</taxon>
        <taxon>Chordata</taxon>
        <taxon>Craniata</taxon>
        <taxon>Vertebrata</taxon>
        <taxon>Euteleostomi</taxon>
        <taxon>Archelosauria</taxon>
        <taxon>Archosauria</taxon>
        <taxon>Dinosauria</taxon>
        <taxon>Saurischia</taxon>
        <taxon>Theropoda</taxon>
        <taxon>Coelurosauria</taxon>
        <taxon>Aves</taxon>
        <taxon>Neognathae</taxon>
        <taxon>Neoaves</taxon>
        <taxon>Aequornithes</taxon>
        <taxon>Ciconiiformes</taxon>
        <taxon>Ciconiidae</taxon>
        <taxon>Mycteria</taxon>
    </lineage>
</organism>
<proteinExistence type="inferred from homology"/>
<dbReference type="GO" id="GO:0000776">
    <property type="term" value="C:kinetochore"/>
    <property type="evidence" value="ECO:0007669"/>
    <property type="project" value="UniProtKB-KW"/>
</dbReference>
<evidence type="ECO:0000256" key="2">
    <source>
        <dbReference type="ARBA" id="ARBA00004629"/>
    </source>
</evidence>
<keyword evidence="7" id="KW-0206">Cytoskeleton</keyword>
<dbReference type="InterPro" id="IPR027777">
    <property type="entry name" value="DCTN6"/>
</dbReference>
<comment type="subcellular location">
    <subcellularLocation>
        <location evidence="2">Chromosome</location>
        <location evidence="2">Centromere</location>
        <location evidence="2">Kinetochore</location>
    </subcellularLocation>
    <subcellularLocation>
        <location evidence="1">Cytoplasm</location>
        <location evidence="1">Cytoskeleton</location>
    </subcellularLocation>
</comment>
<dbReference type="Gene3D" id="2.160.10.10">
    <property type="entry name" value="Hexapeptide repeat proteins"/>
    <property type="match status" value="1"/>
</dbReference>
<dbReference type="SUPFAM" id="SSF51161">
    <property type="entry name" value="Trimeric LpxA-like enzymes"/>
    <property type="match status" value="1"/>
</dbReference>
<dbReference type="Proteomes" id="UP001333110">
    <property type="component" value="Unassembled WGS sequence"/>
</dbReference>
<gene>
    <name evidence="9" type="ORF">QYF61_011085</name>
</gene>
<sequence>MAEKVQKSVKIAPGAVVCVESEIRGDVTIGPRTVIHPKARIIAEAGPIVIGEGNLIEEQALIINGYPENITPETEEVEPKPMVIGTNNVFEVGCCILAARRDRLSDTPRFRIDSQAMKVGDNNVIESKAFVGRNVILTSGCIIGACCNINTYEVIPENTVIYGADCLRRVQTERPQAALVVAAGPLPDLPCLCFQPQTLQLDFLMKILPNYHHLKKTMKATSTPVKS</sequence>
<dbReference type="CDD" id="cd04646">
    <property type="entry name" value="LbH_Dynactin_6"/>
    <property type="match status" value="1"/>
</dbReference>
<comment type="similarity">
    <text evidence="3">Belongs to the dynactin subunits 5/6 family. Dynactin subunit 6 subfamily.</text>
</comment>
<evidence type="ECO:0000256" key="5">
    <source>
        <dbReference type="ARBA" id="ARBA00022490"/>
    </source>
</evidence>
<dbReference type="GO" id="GO:0005869">
    <property type="term" value="C:dynactin complex"/>
    <property type="evidence" value="ECO:0007669"/>
    <property type="project" value="InterPro"/>
</dbReference>
<evidence type="ECO:0000256" key="3">
    <source>
        <dbReference type="ARBA" id="ARBA00007719"/>
    </source>
</evidence>
<evidence type="ECO:0000256" key="4">
    <source>
        <dbReference type="ARBA" id="ARBA00016573"/>
    </source>
</evidence>
<dbReference type="InterPro" id="IPR011004">
    <property type="entry name" value="Trimer_LpxA-like_sf"/>
</dbReference>
<comment type="caution">
    <text evidence="9">The sequence shown here is derived from an EMBL/GenBank/DDBJ whole genome shotgun (WGS) entry which is preliminary data.</text>
</comment>
<name>A0AAN7RSC0_MYCAM</name>
<comment type="function">
    <text evidence="8">Part of the dynactin complex that activates the molecular motor dynein for ultra-processive transport along microtubules.</text>
</comment>
<protein>
    <recommendedName>
        <fullName evidence="4">Dynactin subunit 6</fullName>
    </recommendedName>
</protein>
<keyword evidence="6" id="KW-0995">Kinetochore</keyword>
<evidence type="ECO:0000313" key="10">
    <source>
        <dbReference type="Proteomes" id="UP001333110"/>
    </source>
</evidence>
<evidence type="ECO:0000256" key="7">
    <source>
        <dbReference type="ARBA" id="ARBA00023212"/>
    </source>
</evidence>
<evidence type="ECO:0000256" key="8">
    <source>
        <dbReference type="ARBA" id="ARBA00034687"/>
    </source>
</evidence>
<accession>A0AAN7RSC0</accession>
<evidence type="ECO:0000256" key="6">
    <source>
        <dbReference type="ARBA" id="ARBA00022838"/>
    </source>
</evidence>
<dbReference type="PANTHER" id="PTHR13072:SF0">
    <property type="entry name" value="DYNACTIN SUBUNIT 6"/>
    <property type="match status" value="1"/>
</dbReference>
<dbReference type="EMBL" id="JAUNZN010000007">
    <property type="protein sequence ID" value="KAK4818329.1"/>
    <property type="molecule type" value="Genomic_DNA"/>
</dbReference>
<reference evidence="9 10" key="1">
    <citation type="journal article" date="2023" name="J. Hered.">
        <title>Chromosome-level genome of the wood stork (Mycteria americana) provides insight into avian chromosome evolution.</title>
        <authorList>
            <person name="Flamio R. Jr."/>
            <person name="Ramstad K.M."/>
        </authorList>
    </citation>
    <scope>NUCLEOTIDE SEQUENCE [LARGE SCALE GENOMIC DNA]</scope>
    <source>
        <strain evidence="9">JAX WOST 10</strain>
    </source>
</reference>
<evidence type="ECO:0000313" key="9">
    <source>
        <dbReference type="EMBL" id="KAK4818329.1"/>
    </source>
</evidence>
<dbReference type="AlphaFoldDB" id="A0AAN7RSC0"/>
<dbReference type="GO" id="GO:0070840">
    <property type="term" value="F:dynein complex binding"/>
    <property type="evidence" value="ECO:0007669"/>
    <property type="project" value="TreeGrafter"/>
</dbReference>
<keyword evidence="10" id="KW-1185">Reference proteome</keyword>
<keyword evidence="5" id="KW-0963">Cytoplasm</keyword>
<evidence type="ECO:0000256" key="1">
    <source>
        <dbReference type="ARBA" id="ARBA00004245"/>
    </source>
</evidence>